<sequence>MKPIGPLMWEHRLIERMIALLSSELDAFTQTNVFHLDFLRQAIDFLRTYADKTHHGKEEKIFFRELFNKPLSPEHRRILNELIDEHETARKLVASLDQAVREAEPQKQANAQTISELVRGIVDFYPCHIKKEDQVIFYPAQDYLTKDEQDNMLAEFWEFDRRLIHEKYQEIVSGMESRLKA</sequence>
<dbReference type="GO" id="GO:0005886">
    <property type="term" value="C:plasma membrane"/>
    <property type="evidence" value="ECO:0007669"/>
    <property type="project" value="TreeGrafter"/>
</dbReference>
<organism evidence="2 3">
    <name type="scientific">Dehalogenimonas etheniformans</name>
    <dbReference type="NCBI Taxonomy" id="1536648"/>
    <lineage>
        <taxon>Bacteria</taxon>
        <taxon>Bacillati</taxon>
        <taxon>Chloroflexota</taxon>
        <taxon>Dehalococcoidia</taxon>
        <taxon>Dehalococcoidales</taxon>
        <taxon>Dehalococcoidaceae</taxon>
        <taxon>Dehalogenimonas</taxon>
    </lineage>
</organism>
<evidence type="ECO:0000313" key="2">
    <source>
        <dbReference type="EMBL" id="PPD58551.1"/>
    </source>
</evidence>
<dbReference type="CDD" id="cd12108">
    <property type="entry name" value="Hr-like"/>
    <property type="match status" value="1"/>
</dbReference>
<dbReference type="OrthoDB" id="9785474at2"/>
<dbReference type="Pfam" id="PF01814">
    <property type="entry name" value="Hemerythrin"/>
    <property type="match status" value="1"/>
</dbReference>
<dbReference type="AlphaFoldDB" id="A0A2P5P8D3"/>
<comment type="caution">
    <text evidence="2">The sequence shown here is derived from an EMBL/GenBank/DDBJ whole genome shotgun (WGS) entry which is preliminary data.</text>
</comment>
<name>A0A2P5P8D3_9CHLR</name>
<accession>A0A2P5P8D3</accession>
<proteinExistence type="predicted"/>
<dbReference type="InterPro" id="IPR012312">
    <property type="entry name" value="Hemerythrin-like"/>
</dbReference>
<gene>
    <name evidence="2" type="ORF">JP09_001300</name>
</gene>
<feature type="domain" description="Hemerythrin-like" evidence="1">
    <location>
        <begin position="10"/>
        <end position="137"/>
    </location>
</feature>
<dbReference type="EMBL" id="JQAN02000006">
    <property type="protein sequence ID" value="PPD58551.1"/>
    <property type="molecule type" value="Genomic_DNA"/>
</dbReference>
<keyword evidence="3" id="KW-1185">Reference proteome</keyword>
<evidence type="ECO:0000313" key="3">
    <source>
        <dbReference type="Proteomes" id="UP000235653"/>
    </source>
</evidence>
<dbReference type="PANTHER" id="PTHR39966">
    <property type="entry name" value="BLL2471 PROTEIN-RELATED"/>
    <property type="match status" value="1"/>
</dbReference>
<dbReference type="Proteomes" id="UP000235653">
    <property type="component" value="Unassembled WGS sequence"/>
</dbReference>
<dbReference type="PANTHER" id="PTHR39966:SF1">
    <property type="entry name" value="HEMERYTHRIN-LIKE DOMAIN-CONTAINING PROTEIN"/>
    <property type="match status" value="1"/>
</dbReference>
<protein>
    <submittedName>
        <fullName evidence="2">Cation-binding protein</fullName>
    </submittedName>
</protein>
<dbReference type="RefSeq" id="WP_102330035.1">
    <property type="nucleotide sequence ID" value="NZ_CP058566.2"/>
</dbReference>
<evidence type="ECO:0000259" key="1">
    <source>
        <dbReference type="Pfam" id="PF01814"/>
    </source>
</evidence>
<reference evidence="2 3" key="1">
    <citation type="journal article" date="2017" name="ISME J.">
        <title>Grape pomace compost harbors organohalide-respiring Dehalogenimonas species with novel reductive dehalogenase genes.</title>
        <authorList>
            <person name="Yang Y."/>
            <person name="Higgins S.A."/>
            <person name="Yan J."/>
            <person name="Simsir B."/>
            <person name="Chourey K."/>
            <person name="Iyer R."/>
            <person name="Hettich R.L."/>
            <person name="Baldwin B."/>
            <person name="Ogles D.M."/>
            <person name="Loffler F.E."/>
        </authorList>
    </citation>
    <scope>NUCLEOTIDE SEQUENCE [LARGE SCALE GENOMIC DNA]</scope>
    <source>
        <strain evidence="2 3">GP</strain>
    </source>
</reference>
<dbReference type="Gene3D" id="1.20.120.520">
    <property type="entry name" value="nmb1532 protein domain like"/>
    <property type="match status" value="1"/>
</dbReference>